<feature type="signal peptide" evidence="1">
    <location>
        <begin position="1"/>
        <end position="27"/>
    </location>
</feature>
<accession>A0A2M4D789</accession>
<name>A0A2M4D789_ANODA</name>
<evidence type="ECO:0000256" key="1">
    <source>
        <dbReference type="SAM" id="SignalP"/>
    </source>
</evidence>
<dbReference type="EMBL" id="GGFL01009262">
    <property type="protein sequence ID" value="MBW73440.1"/>
    <property type="molecule type" value="Transcribed_RNA"/>
</dbReference>
<organism evidence="2">
    <name type="scientific">Anopheles darlingi</name>
    <name type="common">Mosquito</name>
    <dbReference type="NCBI Taxonomy" id="43151"/>
    <lineage>
        <taxon>Eukaryota</taxon>
        <taxon>Metazoa</taxon>
        <taxon>Ecdysozoa</taxon>
        <taxon>Arthropoda</taxon>
        <taxon>Hexapoda</taxon>
        <taxon>Insecta</taxon>
        <taxon>Pterygota</taxon>
        <taxon>Neoptera</taxon>
        <taxon>Endopterygota</taxon>
        <taxon>Diptera</taxon>
        <taxon>Nematocera</taxon>
        <taxon>Culicoidea</taxon>
        <taxon>Culicidae</taxon>
        <taxon>Anophelinae</taxon>
        <taxon>Anopheles</taxon>
    </lineage>
</organism>
<keyword evidence="1" id="KW-0732">Signal</keyword>
<dbReference type="AlphaFoldDB" id="A0A2M4D789"/>
<feature type="chain" id="PRO_5014708076" evidence="1">
    <location>
        <begin position="28"/>
        <end position="71"/>
    </location>
</feature>
<proteinExistence type="predicted"/>
<reference evidence="2" key="1">
    <citation type="submission" date="2018-01" db="EMBL/GenBank/DDBJ databases">
        <title>An insight into the sialome of Amazonian anophelines.</title>
        <authorList>
            <person name="Ribeiro J.M."/>
            <person name="Scarpassa V."/>
            <person name="Calvo E."/>
        </authorList>
    </citation>
    <scope>NUCLEOTIDE SEQUENCE</scope>
</reference>
<evidence type="ECO:0000313" key="2">
    <source>
        <dbReference type="EMBL" id="MBW73440.1"/>
    </source>
</evidence>
<sequence>MILMLYKFWPFFFFSNLSLLLPISVQSPVHVCASASRITTLLCSQPLSLSLSRITTDRYYCYSSSLSFLTF</sequence>
<protein>
    <submittedName>
        <fullName evidence="2">Putative secreted protein</fullName>
    </submittedName>
</protein>